<reference evidence="1 2" key="1">
    <citation type="submission" date="2017-08" db="EMBL/GenBank/DDBJ databases">
        <title>Substantial Increase in Enzyme Production by Combined Drug-Resistance Mutations in Paenibacillus agaridevorans.</title>
        <authorList>
            <person name="Tanaka Y."/>
            <person name="Funane K."/>
            <person name="Hosaka T."/>
            <person name="Shiwa Y."/>
            <person name="Fujita N."/>
            <person name="Miyazaki T."/>
            <person name="Yoshikawa H."/>
            <person name="Murakami K."/>
            <person name="Kasahara K."/>
            <person name="Inaoka T."/>
            <person name="Hiraga Y."/>
            <person name="Ochi K."/>
        </authorList>
    </citation>
    <scope>NUCLEOTIDE SEQUENCE [LARGE SCALE GENOMIC DNA]</scope>
    <source>
        <strain evidence="1 2">T-3040</strain>
    </source>
</reference>
<evidence type="ECO:0008006" key="3">
    <source>
        <dbReference type="Google" id="ProtNLM"/>
    </source>
</evidence>
<accession>A0A2R5F0A2</accession>
<dbReference type="Gene3D" id="3.40.710.10">
    <property type="entry name" value="DD-peptidase/beta-lactamase superfamily"/>
    <property type="match status" value="1"/>
</dbReference>
<organism evidence="1 2">
    <name type="scientific">Paenibacillus agaridevorans</name>
    <dbReference type="NCBI Taxonomy" id="171404"/>
    <lineage>
        <taxon>Bacteria</taxon>
        <taxon>Bacillati</taxon>
        <taxon>Bacillota</taxon>
        <taxon>Bacilli</taxon>
        <taxon>Bacillales</taxon>
        <taxon>Paenibacillaceae</taxon>
        <taxon>Paenibacillus</taxon>
    </lineage>
</organism>
<dbReference type="AlphaFoldDB" id="A0A2R5F0A2"/>
<sequence length="43" mass="5064">MKRSTLEQAFYREGAGYGLGWVIDEKHDRKRIYHGGAYRGFRS</sequence>
<dbReference type="InterPro" id="IPR012338">
    <property type="entry name" value="Beta-lactam/transpept-like"/>
</dbReference>
<dbReference type="Proteomes" id="UP000245202">
    <property type="component" value="Unassembled WGS sequence"/>
</dbReference>
<proteinExistence type="predicted"/>
<gene>
    <name evidence="1" type="ORF">PAT3040_07283</name>
</gene>
<evidence type="ECO:0000313" key="2">
    <source>
        <dbReference type="Proteomes" id="UP000245202"/>
    </source>
</evidence>
<protein>
    <recommendedName>
        <fullName evidence="3">Beta-lactamase</fullName>
    </recommendedName>
</protein>
<comment type="caution">
    <text evidence="1">The sequence shown here is derived from an EMBL/GenBank/DDBJ whole genome shotgun (WGS) entry which is preliminary data.</text>
</comment>
<evidence type="ECO:0000313" key="1">
    <source>
        <dbReference type="EMBL" id="GBG12406.1"/>
    </source>
</evidence>
<keyword evidence="2" id="KW-1185">Reference proteome</keyword>
<feature type="non-terminal residue" evidence="1">
    <location>
        <position position="43"/>
    </location>
</feature>
<name>A0A2R5F0A2_9BACL</name>
<dbReference type="EMBL" id="BDQX01000460">
    <property type="protein sequence ID" value="GBG12406.1"/>
    <property type="molecule type" value="Genomic_DNA"/>
</dbReference>